<evidence type="ECO:0000256" key="6">
    <source>
        <dbReference type="ARBA" id="ARBA00022801"/>
    </source>
</evidence>
<feature type="region of interest" description="Disordered" evidence="9">
    <location>
        <begin position="1251"/>
        <end position="1347"/>
    </location>
</feature>
<dbReference type="GO" id="GO:0016787">
    <property type="term" value="F:hydrolase activity"/>
    <property type="evidence" value="ECO:0007669"/>
    <property type="project" value="UniProtKB-KW"/>
</dbReference>
<dbReference type="Pfam" id="PF17917">
    <property type="entry name" value="RT_RNaseH"/>
    <property type="match status" value="1"/>
</dbReference>
<evidence type="ECO:0000313" key="14">
    <source>
        <dbReference type="Proteomes" id="UP001286313"/>
    </source>
</evidence>
<dbReference type="PROSITE" id="PS50994">
    <property type="entry name" value="INTEGRASE"/>
    <property type="match status" value="1"/>
</dbReference>
<dbReference type="GO" id="GO:0015074">
    <property type="term" value="P:DNA integration"/>
    <property type="evidence" value="ECO:0007669"/>
    <property type="project" value="InterPro"/>
</dbReference>
<keyword evidence="8" id="KW-0479">Metal-binding</keyword>
<dbReference type="InterPro" id="IPR036397">
    <property type="entry name" value="RNaseH_sf"/>
</dbReference>
<keyword evidence="2" id="KW-0808">Transferase</keyword>
<dbReference type="GO" id="GO:0042575">
    <property type="term" value="C:DNA polymerase complex"/>
    <property type="evidence" value="ECO:0007669"/>
    <property type="project" value="UniProtKB-ARBA"/>
</dbReference>
<dbReference type="InterPro" id="IPR000477">
    <property type="entry name" value="RT_dom"/>
</dbReference>
<dbReference type="SUPFAM" id="SSF53098">
    <property type="entry name" value="Ribonuclease H-like"/>
    <property type="match status" value="1"/>
</dbReference>
<evidence type="ECO:0000256" key="1">
    <source>
        <dbReference type="ARBA" id="ARBA00012493"/>
    </source>
</evidence>
<keyword evidence="14" id="KW-1185">Reference proteome</keyword>
<dbReference type="FunFam" id="3.30.70.270:FF:000023">
    <property type="entry name" value="Pol"/>
    <property type="match status" value="1"/>
</dbReference>
<dbReference type="Proteomes" id="UP001286313">
    <property type="component" value="Unassembled WGS sequence"/>
</dbReference>
<dbReference type="PANTHER" id="PTHR37984">
    <property type="entry name" value="PROTEIN CBG26694"/>
    <property type="match status" value="1"/>
</dbReference>
<dbReference type="InterPro" id="IPR050951">
    <property type="entry name" value="Retrovirus_Pol_polyprotein"/>
</dbReference>
<dbReference type="Gene3D" id="3.10.10.10">
    <property type="entry name" value="HIV Type 1 Reverse Transcriptase, subunit A, domain 1"/>
    <property type="match status" value="1"/>
</dbReference>
<dbReference type="CDD" id="cd09274">
    <property type="entry name" value="RNase_HI_RT_Ty3"/>
    <property type="match status" value="1"/>
</dbReference>
<name>A0AAE1GLN1_PETCI</name>
<feature type="compositionally biased region" description="Basic and acidic residues" evidence="9">
    <location>
        <begin position="1298"/>
        <end position="1312"/>
    </location>
</feature>
<keyword evidence="6" id="KW-0378">Hydrolase</keyword>
<dbReference type="InterPro" id="IPR043502">
    <property type="entry name" value="DNA/RNA_pol_sf"/>
</dbReference>
<dbReference type="EMBL" id="JAWQEG010000033">
    <property type="protein sequence ID" value="KAK3895618.1"/>
    <property type="molecule type" value="Genomic_DNA"/>
</dbReference>
<dbReference type="FunFam" id="3.30.420.10:FF:000063">
    <property type="entry name" value="Retrovirus-related Pol polyprotein from transposon 297-like Protein"/>
    <property type="match status" value="1"/>
</dbReference>
<keyword evidence="8" id="KW-0863">Zinc-finger</keyword>
<evidence type="ECO:0000259" key="10">
    <source>
        <dbReference type="PROSITE" id="PS50158"/>
    </source>
</evidence>
<evidence type="ECO:0000256" key="8">
    <source>
        <dbReference type="PROSITE-ProRule" id="PRU00047"/>
    </source>
</evidence>
<dbReference type="PROSITE" id="PS50158">
    <property type="entry name" value="ZF_CCHC"/>
    <property type="match status" value="1"/>
</dbReference>
<proteinExistence type="predicted"/>
<dbReference type="CDD" id="cd01647">
    <property type="entry name" value="RT_LTR"/>
    <property type="match status" value="1"/>
</dbReference>
<dbReference type="InterPro" id="IPR041373">
    <property type="entry name" value="RT_RNaseH"/>
</dbReference>
<keyword evidence="3" id="KW-0548">Nucleotidyltransferase</keyword>
<dbReference type="InterPro" id="IPR043128">
    <property type="entry name" value="Rev_trsase/Diguanyl_cyclase"/>
</dbReference>
<dbReference type="Pfam" id="PF00078">
    <property type="entry name" value="RVT_1"/>
    <property type="match status" value="1"/>
</dbReference>
<feature type="domain" description="Reverse transcriptase" evidence="11">
    <location>
        <begin position="469"/>
        <end position="646"/>
    </location>
</feature>
<accession>A0AAE1GLN1</accession>
<feature type="domain" description="Integrase catalytic" evidence="12">
    <location>
        <begin position="1010"/>
        <end position="1169"/>
    </location>
</feature>
<gene>
    <name evidence="13" type="ORF">Pcinc_000541</name>
</gene>
<dbReference type="GO" id="GO:0003676">
    <property type="term" value="F:nucleic acid binding"/>
    <property type="evidence" value="ECO:0007669"/>
    <property type="project" value="InterPro"/>
</dbReference>
<organism evidence="13 14">
    <name type="scientific">Petrolisthes cinctipes</name>
    <name type="common">Flat porcelain crab</name>
    <dbReference type="NCBI Taxonomy" id="88211"/>
    <lineage>
        <taxon>Eukaryota</taxon>
        <taxon>Metazoa</taxon>
        <taxon>Ecdysozoa</taxon>
        <taxon>Arthropoda</taxon>
        <taxon>Crustacea</taxon>
        <taxon>Multicrustacea</taxon>
        <taxon>Malacostraca</taxon>
        <taxon>Eumalacostraca</taxon>
        <taxon>Eucarida</taxon>
        <taxon>Decapoda</taxon>
        <taxon>Pleocyemata</taxon>
        <taxon>Anomura</taxon>
        <taxon>Galatheoidea</taxon>
        <taxon>Porcellanidae</taxon>
        <taxon>Petrolisthes</taxon>
    </lineage>
</organism>
<reference evidence="13" key="1">
    <citation type="submission" date="2023-10" db="EMBL/GenBank/DDBJ databases">
        <title>Genome assemblies of two species of porcelain crab, Petrolisthes cinctipes and Petrolisthes manimaculis (Anomura: Porcellanidae).</title>
        <authorList>
            <person name="Angst P."/>
        </authorList>
    </citation>
    <scope>NUCLEOTIDE SEQUENCE</scope>
    <source>
        <strain evidence="13">PB745_01</strain>
        <tissue evidence="13">Gill</tissue>
    </source>
</reference>
<keyword evidence="8" id="KW-0862">Zinc</keyword>
<evidence type="ECO:0000256" key="5">
    <source>
        <dbReference type="ARBA" id="ARBA00022759"/>
    </source>
</evidence>
<dbReference type="EC" id="2.7.7.49" evidence="1"/>
<evidence type="ECO:0000256" key="4">
    <source>
        <dbReference type="ARBA" id="ARBA00022722"/>
    </source>
</evidence>
<comment type="caution">
    <text evidence="13">The sequence shown here is derived from an EMBL/GenBank/DDBJ whole genome shotgun (WGS) entry which is preliminary data.</text>
</comment>
<dbReference type="InterPro" id="IPR001878">
    <property type="entry name" value="Znf_CCHC"/>
</dbReference>
<dbReference type="SUPFAM" id="SSF57756">
    <property type="entry name" value="Retrovirus zinc finger-like domains"/>
    <property type="match status" value="1"/>
</dbReference>
<keyword evidence="4" id="KW-0540">Nuclease</keyword>
<dbReference type="FunFam" id="1.10.340.70:FF:000003">
    <property type="entry name" value="Protein CBG25708"/>
    <property type="match status" value="1"/>
</dbReference>
<dbReference type="InterPro" id="IPR012337">
    <property type="entry name" value="RNaseH-like_sf"/>
</dbReference>
<dbReference type="GO" id="GO:0008270">
    <property type="term" value="F:zinc ion binding"/>
    <property type="evidence" value="ECO:0007669"/>
    <property type="project" value="UniProtKB-KW"/>
</dbReference>
<protein>
    <recommendedName>
        <fullName evidence="1">RNA-directed DNA polymerase</fullName>
        <ecNumber evidence="1">2.7.7.49</ecNumber>
    </recommendedName>
</protein>
<dbReference type="SMART" id="SM00343">
    <property type="entry name" value="ZnF_C2HC"/>
    <property type="match status" value="2"/>
</dbReference>
<dbReference type="InterPro" id="IPR041588">
    <property type="entry name" value="Integrase_H2C2"/>
</dbReference>
<dbReference type="GO" id="GO:0004519">
    <property type="term" value="F:endonuclease activity"/>
    <property type="evidence" value="ECO:0007669"/>
    <property type="project" value="UniProtKB-KW"/>
</dbReference>
<evidence type="ECO:0000256" key="3">
    <source>
        <dbReference type="ARBA" id="ARBA00022695"/>
    </source>
</evidence>
<dbReference type="PANTHER" id="PTHR37984:SF8">
    <property type="entry name" value="CCHC-TYPE DOMAIN-CONTAINING PROTEIN"/>
    <property type="match status" value="1"/>
</dbReference>
<dbReference type="Pfam" id="PF17921">
    <property type="entry name" value="Integrase_H2C2"/>
    <property type="match status" value="1"/>
</dbReference>
<evidence type="ECO:0000259" key="11">
    <source>
        <dbReference type="PROSITE" id="PS50878"/>
    </source>
</evidence>
<dbReference type="Gene3D" id="3.30.420.10">
    <property type="entry name" value="Ribonuclease H-like superfamily/Ribonuclease H"/>
    <property type="match status" value="1"/>
</dbReference>
<feature type="domain" description="CCHC-type" evidence="10">
    <location>
        <begin position="234"/>
        <end position="251"/>
    </location>
</feature>
<evidence type="ECO:0000259" key="12">
    <source>
        <dbReference type="PROSITE" id="PS50994"/>
    </source>
</evidence>
<feature type="compositionally biased region" description="Polar residues" evidence="9">
    <location>
        <begin position="1268"/>
        <end position="1289"/>
    </location>
</feature>
<dbReference type="SUPFAM" id="SSF56672">
    <property type="entry name" value="DNA/RNA polymerases"/>
    <property type="match status" value="1"/>
</dbReference>
<dbReference type="InterPro" id="IPR001584">
    <property type="entry name" value="Integrase_cat-core"/>
</dbReference>
<evidence type="ECO:0000313" key="13">
    <source>
        <dbReference type="EMBL" id="KAK3895618.1"/>
    </source>
</evidence>
<sequence>MPDTVPRPPPLELSADGWKRFEFDWKNYLVAAELTKKPSAVKVAILLSVCGPEAQDRFKSFTWNEDNDACDIDKVMKKFEEECTPVENTTVERFKFNSRQQKPGEPIKEYEADLRRLAVTCKFENISSDDIVNQLIRDKIVVGLPDATLRTRLLEEGSEITLNKAIQMIACSEQVRLQCTVLDSKDSTYPVAGVSAVKRSDFEKRKKYKRSDEGNCLYCGGMKHAKLVCPAKNRRCYKCKKLGHYGKVCRSKFSESSKEVKQKISSTRVLAINGIDRKSAVTCMYKIRGTEINFLVDCRAEVNVMPVALYIQLTGDKHLQKVDRSNCSSLQAFGGNDVHTKGTVKLNLEDASGSHQAVFHVTEADDDPILGLSSSVSLGLVSFGNKVDVRQSSHLVSSLVPLMQTCPSSKEEVYQCYKDVFSDDKVGDFNVYHHVKVDTNVHPVIHAQRRVPEPIRPAVKAKLDELVAKKVIETVSEATDWVSSLVVVPKKDGSVRLCMDCRDLNEAVCREYYTLPTYDEISSRLYGAKVFSLVDIKNGFWHVKLDKESTKLCTFNTPFGRYAWKRLPFGLKSAPEVFQKHLIQALEGLEGVLVCADDILIAGEDETSHDRNFRAQMERCRRKKIKVNRDKLQYKVPEVSYMGHRLTPQGMEPDPNKISGIVNMPAPGDLTHLRGFLCTVNFLARYLPKLATVSEPLRQLLKKNVPYVWSDAHEKSFNAVKELVTRAPILRYYDPRIDVVLQCDASQYGLGAALIQDGKPVAYASRAMTSTEKNYAQIEKELLAIVFATQRFDQYIYGLSAVEVHTDHKPLEAILRKSINDSANRRIQRMLLRLQRYNLCVKYVPGRELWIADTLSRQLPCPTVKPGAFAIKLAEHELAIDLAVTAECLQEYRTTSSQDSELQAVVVAIRSGDWSMPAVAEYTPVKSELSTDGVLVFKGARLVVPRTLRSRVLQQLHAAHMGIEATRRRARESVFWPGLNGHIKDMVSRCSTCAAVQPSQAREPMLSHEVPVVPWTKVGMDFFEWNRQKYLVITDYTSNWFEVKELKSTSASSLVRECRVQFARHGVPLQIVADSGTQFLSRTFHKFAEEWNFEVVTSSPYHHQSNGKAENAVHTIKKLLSKSEMSNTDPLLAILEWRNTPSEATGTSPAQKLFGRRCRTPLPVSTRLLMPVVEDTKAMVQKAKEKQVQYYNRGTKLLPDLQEGQPVMLQVPGSTRWVSGAVMEILPHRSYVVQSGGHSYRRNRRYLRRRVTQDEEPSQSHHMGNDGDSGSLQTPVRSAITNDVGSPTAVSRPVRPPRRLDFAPKHSHRTEEQQQQQQQKRTHSPPPLLPRRSTRESRPPERYVPQR</sequence>
<dbReference type="Gene3D" id="1.10.340.70">
    <property type="match status" value="1"/>
</dbReference>
<dbReference type="PROSITE" id="PS50878">
    <property type="entry name" value="RT_POL"/>
    <property type="match status" value="1"/>
</dbReference>
<dbReference type="GO" id="GO:0003964">
    <property type="term" value="F:RNA-directed DNA polymerase activity"/>
    <property type="evidence" value="ECO:0007669"/>
    <property type="project" value="UniProtKB-KW"/>
</dbReference>
<evidence type="ECO:0000256" key="7">
    <source>
        <dbReference type="ARBA" id="ARBA00022918"/>
    </source>
</evidence>
<keyword evidence="7" id="KW-0695">RNA-directed DNA polymerase</keyword>
<evidence type="ECO:0000256" key="9">
    <source>
        <dbReference type="SAM" id="MobiDB-lite"/>
    </source>
</evidence>
<keyword evidence="5" id="KW-0255">Endonuclease</keyword>
<evidence type="ECO:0000256" key="2">
    <source>
        <dbReference type="ARBA" id="ARBA00022679"/>
    </source>
</evidence>
<dbReference type="Gene3D" id="4.10.60.10">
    <property type="entry name" value="Zinc finger, CCHC-type"/>
    <property type="match status" value="1"/>
</dbReference>
<dbReference type="Gene3D" id="3.30.70.270">
    <property type="match status" value="2"/>
</dbReference>
<dbReference type="InterPro" id="IPR036875">
    <property type="entry name" value="Znf_CCHC_sf"/>
</dbReference>